<keyword evidence="3" id="KW-1185">Reference proteome</keyword>
<protein>
    <submittedName>
        <fullName evidence="2">Uncharacterized protein</fullName>
    </submittedName>
</protein>
<gene>
    <name evidence="2" type="ORF">CANVERA_P0671</name>
</gene>
<reference evidence="2" key="1">
    <citation type="submission" date="2022-12" db="EMBL/GenBank/DDBJ databases">
        <authorList>
            <person name="Brejova B."/>
        </authorList>
    </citation>
    <scope>NUCLEOTIDE SEQUENCE</scope>
</reference>
<dbReference type="EMBL" id="CANTUO010000001">
    <property type="protein sequence ID" value="CAI5756153.1"/>
    <property type="molecule type" value="Genomic_DNA"/>
</dbReference>
<feature type="compositionally biased region" description="Low complexity" evidence="1">
    <location>
        <begin position="255"/>
        <end position="281"/>
    </location>
</feature>
<feature type="region of interest" description="Disordered" evidence="1">
    <location>
        <begin position="243"/>
        <end position="283"/>
    </location>
</feature>
<evidence type="ECO:0000256" key="1">
    <source>
        <dbReference type="SAM" id="MobiDB-lite"/>
    </source>
</evidence>
<sequence length="377" mass="44283">MIKDNTNNNNTENQCTCHHHHNNHDDNDSIASTNNNDFFNNNDLNSNFDKYVENFDKLLSNIGIITNSIFDISKETSKELNEKYKQFSKNYFTNNDDDQYNNNNFDNYKYNYPSFYRSTFDVLQNFSPQDGLKLLNYYNHKSPTITQYHKCLDSNGISIWDEFGFWRCLFPQSNLNNDLLNFKNQYFKDKILTKEDFLNKVKQLEINENDKIIDLEKSGKWFKSFDEFLKFKHDKFSKELVAKQRKRNEQEQIQNTNNKNTTTTTTTNNNNNNNTSSKNNTEVVSTSIQSNMFTDLDNKEIKLIESKKECFSNGDCNIIKMIKSKPIGSKDWINIEECRETLTNHSSSSPSSFLDNNDNDSNSNSNSNSNKGWFWNK</sequence>
<feature type="region of interest" description="Disordered" evidence="1">
    <location>
        <begin position="343"/>
        <end position="377"/>
    </location>
</feature>
<evidence type="ECO:0000313" key="3">
    <source>
        <dbReference type="Proteomes" id="UP001152885"/>
    </source>
</evidence>
<dbReference type="Pfam" id="PF17234">
    <property type="entry name" value="MPM1"/>
    <property type="match status" value="1"/>
</dbReference>
<dbReference type="AlphaFoldDB" id="A0A9W4XJM5"/>
<accession>A0A9W4XJM5</accession>
<dbReference type="OrthoDB" id="4044171at2759"/>
<dbReference type="Proteomes" id="UP001152885">
    <property type="component" value="Unassembled WGS sequence"/>
</dbReference>
<evidence type="ECO:0000313" key="2">
    <source>
        <dbReference type="EMBL" id="CAI5756153.1"/>
    </source>
</evidence>
<dbReference type="InterPro" id="IPR035187">
    <property type="entry name" value="Mpm1"/>
</dbReference>
<organism evidence="2 3">
    <name type="scientific">Candida verbasci</name>
    <dbReference type="NCBI Taxonomy" id="1227364"/>
    <lineage>
        <taxon>Eukaryota</taxon>
        <taxon>Fungi</taxon>
        <taxon>Dikarya</taxon>
        <taxon>Ascomycota</taxon>
        <taxon>Saccharomycotina</taxon>
        <taxon>Pichiomycetes</taxon>
        <taxon>Debaryomycetaceae</taxon>
        <taxon>Candida/Lodderomyces clade</taxon>
        <taxon>Candida</taxon>
    </lineage>
</organism>
<feature type="compositionally biased region" description="Low complexity" evidence="1">
    <location>
        <begin position="344"/>
        <end position="370"/>
    </location>
</feature>
<name>A0A9W4XJM5_9ASCO</name>
<comment type="caution">
    <text evidence="2">The sequence shown here is derived from an EMBL/GenBank/DDBJ whole genome shotgun (WGS) entry which is preliminary data.</text>
</comment>
<proteinExistence type="predicted"/>